<keyword evidence="2" id="KW-1133">Transmembrane helix</keyword>
<evidence type="ECO:0000256" key="1">
    <source>
        <dbReference type="SAM" id="MobiDB-lite"/>
    </source>
</evidence>
<keyword evidence="2" id="KW-0472">Membrane</keyword>
<feature type="compositionally biased region" description="Basic and acidic residues" evidence="1">
    <location>
        <begin position="105"/>
        <end position="129"/>
    </location>
</feature>
<dbReference type="EMBL" id="CAJPDS010000007">
    <property type="protein sequence ID" value="CAF9909259.1"/>
    <property type="molecule type" value="Genomic_DNA"/>
</dbReference>
<protein>
    <submittedName>
        <fullName evidence="3">Uncharacterized protein</fullName>
    </submittedName>
</protein>
<feature type="region of interest" description="Disordered" evidence="1">
    <location>
        <begin position="91"/>
        <end position="141"/>
    </location>
</feature>
<feature type="transmembrane region" description="Helical" evidence="2">
    <location>
        <begin position="6"/>
        <end position="26"/>
    </location>
</feature>
<dbReference type="OrthoDB" id="5414102at2759"/>
<organism evidence="3 4">
    <name type="scientific">Heterodermia speciosa</name>
    <dbReference type="NCBI Taxonomy" id="116794"/>
    <lineage>
        <taxon>Eukaryota</taxon>
        <taxon>Fungi</taxon>
        <taxon>Dikarya</taxon>
        <taxon>Ascomycota</taxon>
        <taxon>Pezizomycotina</taxon>
        <taxon>Lecanoromycetes</taxon>
        <taxon>OSLEUM clade</taxon>
        <taxon>Lecanoromycetidae</taxon>
        <taxon>Caliciales</taxon>
        <taxon>Physciaceae</taxon>
        <taxon>Heterodermia</taxon>
    </lineage>
</organism>
<feature type="transmembrane region" description="Helical" evidence="2">
    <location>
        <begin position="323"/>
        <end position="341"/>
    </location>
</feature>
<accession>A0A8H3EML9</accession>
<feature type="transmembrane region" description="Helical" evidence="2">
    <location>
        <begin position="163"/>
        <end position="189"/>
    </location>
</feature>
<feature type="transmembrane region" description="Helical" evidence="2">
    <location>
        <begin position="280"/>
        <end position="303"/>
    </location>
</feature>
<dbReference type="Proteomes" id="UP000664521">
    <property type="component" value="Unassembled WGS sequence"/>
</dbReference>
<comment type="caution">
    <text evidence="3">The sequence shown here is derived from an EMBL/GenBank/DDBJ whole genome shotgun (WGS) entry which is preliminary data.</text>
</comment>
<keyword evidence="4" id="KW-1185">Reference proteome</keyword>
<dbReference type="AlphaFoldDB" id="A0A8H3EML9"/>
<name>A0A8H3EML9_9LECA</name>
<dbReference type="PANTHER" id="PTHR37544:SF1">
    <property type="entry name" value="PHOSPHORIBOSYLAMINOIMIDAZOLE-SUCCINOCARBOXAMIDE SYNTHASE"/>
    <property type="match status" value="1"/>
</dbReference>
<keyword evidence="2" id="KW-0812">Transmembrane</keyword>
<evidence type="ECO:0000256" key="2">
    <source>
        <dbReference type="SAM" id="Phobius"/>
    </source>
</evidence>
<dbReference type="InterPro" id="IPR021840">
    <property type="entry name" value="DUF3433"/>
</dbReference>
<evidence type="ECO:0000313" key="4">
    <source>
        <dbReference type="Proteomes" id="UP000664521"/>
    </source>
</evidence>
<evidence type="ECO:0000313" key="3">
    <source>
        <dbReference type="EMBL" id="CAF9909259.1"/>
    </source>
</evidence>
<proteinExistence type="predicted"/>
<dbReference type="PANTHER" id="PTHR37544">
    <property type="entry name" value="SPRAY-RELATED"/>
    <property type="match status" value="1"/>
</dbReference>
<gene>
    <name evidence="3" type="ORF">HETSPECPRED_008899</name>
</gene>
<feature type="compositionally biased region" description="Polar residues" evidence="1">
    <location>
        <begin position="130"/>
        <end position="141"/>
    </location>
</feature>
<reference evidence="3" key="1">
    <citation type="submission" date="2021-03" db="EMBL/GenBank/DDBJ databases">
        <authorList>
            <person name="Tagirdzhanova G."/>
        </authorList>
    </citation>
    <scope>NUCLEOTIDE SEQUENCE</scope>
</reference>
<feature type="transmembrane region" description="Helical" evidence="2">
    <location>
        <begin position="209"/>
        <end position="228"/>
    </location>
</feature>
<dbReference type="Pfam" id="PF11915">
    <property type="entry name" value="DUF3433"/>
    <property type="match status" value="1"/>
</dbReference>
<sequence length="431" mass="48589">MRLQGVGWTLFVIYVFLYAALAIVLLRFRHRQTGLKWDIASLADVFTLVRRSNILSEFAGSELRSTMPENQFSKNYRLGYWRTSNQPDENFHGIGEPDAPANRYSAEHGKRKDKVPNEKDTQYADRDIESQQPWQQSTVDSLQKDVRSPTIQRQWIPWFLKDTFVVAWIVIALVLIIAFMVVSFVNGAVKRGFLPRLPAPANPGGFSPANFLYSFVPSLIGMICFLLWQPIDLYFRALQPFSNLSRPGGATAENSLLLEYSACAPIKITTKALLAGHWKVAYISFISLLSITLPILGGGVFTAQYFPRDDQVRSAASMPAYDALVFFVIVYALSFLAILPGRKRHLPHDIRTLGQLISFVYESSLLHGATFKDPQTKTDLVTRLLGAEVGEKFVVPRYGFGVYWGMDGREHLGIDRLKRPGTVEMLITTGR</sequence>